<keyword evidence="3" id="KW-1003">Cell membrane</keyword>
<evidence type="ECO:0000256" key="3">
    <source>
        <dbReference type="ARBA" id="ARBA00022475"/>
    </source>
</evidence>
<reference evidence="14" key="1">
    <citation type="submission" date="2019-11" db="EMBL/GenBank/DDBJ databases">
        <authorList>
            <person name="Liu Y."/>
            <person name="Hou J."/>
            <person name="Li T.-Q."/>
            <person name="Guan C.-H."/>
            <person name="Wu X."/>
            <person name="Wu H.-Z."/>
            <person name="Ling F."/>
            <person name="Zhang R."/>
            <person name="Shi X.-G."/>
            <person name="Ren J.-P."/>
            <person name="Chen E.-F."/>
            <person name="Sun J.-M."/>
        </authorList>
    </citation>
    <scope>NUCLEOTIDE SEQUENCE</scope>
    <source>
        <strain evidence="14">Adult_tree_wgs_1</strain>
        <tissue evidence="14">Leaves</tissue>
    </source>
</reference>
<dbReference type="InterPro" id="IPR032675">
    <property type="entry name" value="LRR_dom_sf"/>
</dbReference>
<keyword evidence="8 12" id="KW-1133">Transmembrane helix</keyword>
<keyword evidence="5 12" id="KW-0812">Transmembrane</keyword>
<comment type="caution">
    <text evidence="14">The sequence shown here is derived from an EMBL/GenBank/DDBJ whole genome shotgun (WGS) entry which is preliminary data.</text>
</comment>
<protein>
    <recommendedName>
        <fullName evidence="13">Disease resistance R13L4/SHOC-2-like LRR domain-containing protein</fullName>
    </recommendedName>
</protein>
<evidence type="ECO:0000256" key="5">
    <source>
        <dbReference type="ARBA" id="ARBA00022692"/>
    </source>
</evidence>
<evidence type="ECO:0000313" key="15">
    <source>
        <dbReference type="Proteomes" id="UP000626092"/>
    </source>
</evidence>
<dbReference type="Proteomes" id="UP000626092">
    <property type="component" value="Unassembled WGS sequence"/>
</dbReference>
<dbReference type="SUPFAM" id="SSF52058">
    <property type="entry name" value="L domain-like"/>
    <property type="match status" value="1"/>
</dbReference>
<evidence type="ECO:0000256" key="10">
    <source>
        <dbReference type="ARBA" id="ARBA00023170"/>
    </source>
</evidence>
<keyword evidence="9 12" id="KW-0472">Membrane</keyword>
<dbReference type="OrthoDB" id="1060944at2759"/>
<keyword evidence="15" id="KW-1185">Reference proteome</keyword>
<dbReference type="InterPro" id="IPR055414">
    <property type="entry name" value="LRR_R13L4/SHOC2-like"/>
</dbReference>
<evidence type="ECO:0000313" key="14">
    <source>
        <dbReference type="EMBL" id="KAF7113271.1"/>
    </source>
</evidence>
<keyword evidence="7" id="KW-0677">Repeat</keyword>
<comment type="similarity">
    <text evidence="2">Belongs to the RLP family.</text>
</comment>
<dbReference type="GO" id="GO:0005886">
    <property type="term" value="C:plasma membrane"/>
    <property type="evidence" value="ECO:0007669"/>
    <property type="project" value="UniProtKB-SubCell"/>
</dbReference>
<dbReference type="PANTHER" id="PTHR48063">
    <property type="entry name" value="LRR RECEPTOR-LIKE KINASE"/>
    <property type="match status" value="1"/>
</dbReference>
<gene>
    <name evidence="14" type="ORF">RHSIM_RhsimUnG0143600</name>
</gene>
<accession>A0A834FUU9</accession>
<evidence type="ECO:0000256" key="6">
    <source>
        <dbReference type="ARBA" id="ARBA00022729"/>
    </source>
</evidence>
<dbReference type="InterPro" id="IPR046956">
    <property type="entry name" value="RLP23-like"/>
</dbReference>
<evidence type="ECO:0000256" key="9">
    <source>
        <dbReference type="ARBA" id="ARBA00023136"/>
    </source>
</evidence>
<organism evidence="14 15">
    <name type="scientific">Rhododendron simsii</name>
    <name type="common">Sims's rhododendron</name>
    <dbReference type="NCBI Taxonomy" id="118357"/>
    <lineage>
        <taxon>Eukaryota</taxon>
        <taxon>Viridiplantae</taxon>
        <taxon>Streptophyta</taxon>
        <taxon>Embryophyta</taxon>
        <taxon>Tracheophyta</taxon>
        <taxon>Spermatophyta</taxon>
        <taxon>Magnoliopsida</taxon>
        <taxon>eudicotyledons</taxon>
        <taxon>Gunneridae</taxon>
        <taxon>Pentapetalae</taxon>
        <taxon>asterids</taxon>
        <taxon>Ericales</taxon>
        <taxon>Ericaceae</taxon>
        <taxon>Ericoideae</taxon>
        <taxon>Rhodoreae</taxon>
        <taxon>Rhododendron</taxon>
    </lineage>
</organism>
<sequence>MDLSHNSLQGLVPCFIGNQTSLSVLKLTGNGFEAPLPSCMGNMFQLTVLDLSVNLFKGEIPNSLSNLRSLCLLDLSHNKFSGEISSSVAVIFERVGCWLESIEWEHSSRLSYLKELDASSNQLNGSIPVGLGQLSDLQILDLSYNSLDGMLSEQHFTTLKNLTELRLSSNSLVINVSSQWVPPFQIQVLRTASCTLGPQFPSWLQTQRHVTELDMSNANISDIMPDWFELMSSCIKRLNISNNHIRGKLPKFQMKCNESGTYTNRELILSSNKFNGTLSALPSSTSILDLSNNLFSGPIPAGDYAEIDVLYRNMAIQSIRKDSEKIGDLKQLESLDFSRNKLFGSIPQSLSSLTSLSHLNLSFNNLSGRIPIGNQLQTLDDQSIYVGNDRLCGAPLTKSCPGDESADDGERQVLVNKGYRDDNDAELMWFYAGIGPGFVVGLLGVFCTLYFKRKWRYAYFQLIEDAYDRIFVAIAVKANWLRRKVHPQR</sequence>
<keyword evidence="11" id="KW-0325">Glycoprotein</keyword>
<evidence type="ECO:0000256" key="7">
    <source>
        <dbReference type="ARBA" id="ARBA00022737"/>
    </source>
</evidence>
<name>A0A834FUU9_RHOSS</name>
<evidence type="ECO:0000256" key="4">
    <source>
        <dbReference type="ARBA" id="ARBA00022614"/>
    </source>
</evidence>
<feature type="domain" description="Disease resistance R13L4/SHOC-2-like LRR" evidence="13">
    <location>
        <begin position="22"/>
        <end position="214"/>
    </location>
</feature>
<dbReference type="EMBL" id="WJXA01000306">
    <property type="protein sequence ID" value="KAF7113271.1"/>
    <property type="molecule type" value="Genomic_DNA"/>
</dbReference>
<dbReference type="InterPro" id="IPR001611">
    <property type="entry name" value="Leu-rich_rpt"/>
</dbReference>
<dbReference type="PRINTS" id="PR00019">
    <property type="entry name" value="LEURICHRPT"/>
</dbReference>
<evidence type="ECO:0000256" key="11">
    <source>
        <dbReference type="ARBA" id="ARBA00023180"/>
    </source>
</evidence>
<keyword evidence="4" id="KW-0433">Leucine-rich repeat</keyword>
<proteinExistence type="inferred from homology"/>
<feature type="transmembrane region" description="Helical" evidence="12">
    <location>
        <begin position="428"/>
        <end position="451"/>
    </location>
</feature>
<dbReference type="Pfam" id="PF13855">
    <property type="entry name" value="LRR_8"/>
    <property type="match status" value="1"/>
</dbReference>
<dbReference type="AlphaFoldDB" id="A0A834FUU9"/>
<keyword evidence="10" id="KW-0675">Receptor</keyword>
<comment type="subcellular location">
    <subcellularLocation>
        <location evidence="1">Cell membrane</location>
        <topology evidence="1">Single-pass type I membrane protein</topology>
    </subcellularLocation>
</comment>
<evidence type="ECO:0000256" key="12">
    <source>
        <dbReference type="SAM" id="Phobius"/>
    </source>
</evidence>
<dbReference type="Pfam" id="PF00560">
    <property type="entry name" value="LRR_1"/>
    <property type="match status" value="1"/>
</dbReference>
<evidence type="ECO:0000259" key="13">
    <source>
        <dbReference type="Pfam" id="PF23598"/>
    </source>
</evidence>
<keyword evidence="6" id="KW-0732">Signal</keyword>
<dbReference type="FunFam" id="3.80.10.10:FF:001347">
    <property type="entry name" value="LRR receptor-like serine/threonine-protein kinase GSO2"/>
    <property type="match status" value="1"/>
</dbReference>
<evidence type="ECO:0000256" key="2">
    <source>
        <dbReference type="ARBA" id="ARBA00009592"/>
    </source>
</evidence>
<dbReference type="Pfam" id="PF23598">
    <property type="entry name" value="LRR_14"/>
    <property type="match status" value="1"/>
</dbReference>
<dbReference type="PANTHER" id="PTHR48063:SF112">
    <property type="entry name" value="RECEPTOR LIKE PROTEIN 30-LIKE"/>
    <property type="match status" value="1"/>
</dbReference>
<dbReference type="Gene3D" id="3.80.10.10">
    <property type="entry name" value="Ribonuclease Inhibitor"/>
    <property type="match status" value="2"/>
</dbReference>
<evidence type="ECO:0000256" key="8">
    <source>
        <dbReference type="ARBA" id="ARBA00022989"/>
    </source>
</evidence>
<dbReference type="FunFam" id="3.80.10.10:FF:000383">
    <property type="entry name" value="Leucine-rich repeat receptor protein kinase EMS1"/>
    <property type="match status" value="1"/>
</dbReference>
<evidence type="ECO:0000256" key="1">
    <source>
        <dbReference type="ARBA" id="ARBA00004251"/>
    </source>
</evidence>